<dbReference type="InterPro" id="IPR001753">
    <property type="entry name" value="Enoyl-CoA_hydra/iso"/>
</dbReference>
<dbReference type="Proteomes" id="UP000535501">
    <property type="component" value="Unassembled WGS sequence"/>
</dbReference>
<dbReference type="Gene3D" id="3.90.226.10">
    <property type="entry name" value="2-enoyl-CoA Hydratase, Chain A, domain 1"/>
    <property type="match status" value="1"/>
</dbReference>
<dbReference type="EMBL" id="JACHEJ010000016">
    <property type="protein sequence ID" value="MBB6181971.1"/>
    <property type="molecule type" value="Genomic_DNA"/>
</dbReference>
<protein>
    <submittedName>
        <fullName evidence="3">Enoyl-CoA hydratase</fullName>
        <ecNumber evidence="3">4.2.1.17</ecNumber>
    </submittedName>
</protein>
<organism evidence="3 4">
    <name type="scientific">Pseudorhizobium flavum</name>
    <dbReference type="NCBI Taxonomy" id="1335061"/>
    <lineage>
        <taxon>Bacteria</taxon>
        <taxon>Pseudomonadati</taxon>
        <taxon>Pseudomonadota</taxon>
        <taxon>Alphaproteobacteria</taxon>
        <taxon>Hyphomicrobiales</taxon>
        <taxon>Rhizobiaceae</taxon>
        <taxon>Rhizobium/Agrobacterium group</taxon>
        <taxon>Pseudorhizobium</taxon>
    </lineage>
</organism>
<dbReference type="InterPro" id="IPR029045">
    <property type="entry name" value="ClpP/crotonase-like_dom_sf"/>
</dbReference>
<keyword evidence="2 3" id="KW-0456">Lyase</keyword>
<proteinExistence type="inferred from homology"/>
<comment type="caution">
    <text evidence="3">The sequence shown here is derived from an EMBL/GenBank/DDBJ whole genome shotgun (WGS) entry which is preliminary data.</text>
</comment>
<dbReference type="RefSeq" id="WP_077549920.1">
    <property type="nucleotide sequence ID" value="NZ_CANLQM010000012.1"/>
</dbReference>
<dbReference type="InterPro" id="IPR014748">
    <property type="entry name" value="Enoyl-CoA_hydra_C"/>
</dbReference>
<dbReference type="FunFam" id="3.90.226.10:FF:000009">
    <property type="entry name" value="Carnitinyl-CoA dehydratase"/>
    <property type="match status" value="1"/>
</dbReference>
<dbReference type="EC" id="4.2.1.17" evidence="3"/>
<keyword evidence="4" id="KW-1185">Reference proteome</keyword>
<dbReference type="AlphaFoldDB" id="A0A7X0DFB8"/>
<dbReference type="GO" id="GO:0006635">
    <property type="term" value="P:fatty acid beta-oxidation"/>
    <property type="evidence" value="ECO:0007669"/>
    <property type="project" value="TreeGrafter"/>
</dbReference>
<sequence>MAVELQQQEEFAVLTLNRPEALNALNAETIGEISEAIDQASAMDVRALIITGAGEKAFCAGADVKEMVGIDLISKKLKAERGQSTFAKLDTLRVPSVALINGYAFGGGLELALASTFRLATPRAAVALPEIKLGLMPGYGGTQRLPRIVGEARALEMIMTGRTVRAEEAQAIGLVHRTVSEENRLADAFAFAREFSGFSLVALGYAREAVKRALSTPLHEGLKIEAEISTLAFQSEDAQEGITAFIEKRSPKFADV</sequence>
<evidence type="ECO:0000256" key="1">
    <source>
        <dbReference type="ARBA" id="ARBA00005254"/>
    </source>
</evidence>
<dbReference type="Gene3D" id="1.10.12.10">
    <property type="entry name" value="Lyase 2-enoyl-coa Hydratase, Chain A, domain 2"/>
    <property type="match status" value="1"/>
</dbReference>
<evidence type="ECO:0000256" key="2">
    <source>
        <dbReference type="ARBA" id="ARBA00023239"/>
    </source>
</evidence>
<reference evidence="3 4" key="1">
    <citation type="submission" date="2020-08" db="EMBL/GenBank/DDBJ databases">
        <title>Genomic Encyclopedia of Type Strains, Phase IV (KMG-IV): sequencing the most valuable type-strain genomes for metagenomic binning, comparative biology and taxonomic classification.</title>
        <authorList>
            <person name="Goeker M."/>
        </authorList>
    </citation>
    <scope>NUCLEOTIDE SEQUENCE [LARGE SCALE GENOMIC DNA]</scope>
    <source>
        <strain evidence="3 4">DSM 102134</strain>
    </source>
</reference>
<dbReference type="FunFam" id="1.10.12.10:FF:000001">
    <property type="entry name" value="Probable enoyl-CoA hydratase, mitochondrial"/>
    <property type="match status" value="1"/>
</dbReference>
<evidence type="ECO:0000313" key="4">
    <source>
        <dbReference type="Proteomes" id="UP000535501"/>
    </source>
</evidence>
<dbReference type="SUPFAM" id="SSF52096">
    <property type="entry name" value="ClpP/crotonase"/>
    <property type="match status" value="1"/>
</dbReference>
<dbReference type="CDD" id="cd06558">
    <property type="entry name" value="crotonase-like"/>
    <property type="match status" value="1"/>
</dbReference>
<dbReference type="PANTHER" id="PTHR11941">
    <property type="entry name" value="ENOYL-COA HYDRATASE-RELATED"/>
    <property type="match status" value="1"/>
</dbReference>
<dbReference type="GO" id="GO:0004300">
    <property type="term" value="F:enoyl-CoA hydratase activity"/>
    <property type="evidence" value="ECO:0007669"/>
    <property type="project" value="UniProtKB-EC"/>
</dbReference>
<comment type="similarity">
    <text evidence="1">Belongs to the enoyl-CoA hydratase/isomerase family.</text>
</comment>
<name>A0A7X0DFB8_9HYPH</name>
<accession>A0A7X0DFB8</accession>
<dbReference type="Pfam" id="PF00378">
    <property type="entry name" value="ECH_1"/>
    <property type="match status" value="1"/>
</dbReference>
<gene>
    <name evidence="3" type="ORF">HNQ75_003959</name>
</gene>
<evidence type="ECO:0000313" key="3">
    <source>
        <dbReference type="EMBL" id="MBB6181971.1"/>
    </source>
</evidence>
<dbReference type="PANTHER" id="PTHR11941:SF54">
    <property type="entry name" value="ENOYL-COA HYDRATASE, MITOCHONDRIAL"/>
    <property type="match status" value="1"/>
</dbReference>